<proteinExistence type="predicted"/>
<comment type="caution">
    <text evidence="1">The sequence shown here is derived from an EMBL/GenBank/DDBJ whole genome shotgun (WGS) entry which is preliminary data.</text>
</comment>
<evidence type="ECO:0000313" key="2">
    <source>
        <dbReference type="Proteomes" id="UP000248646"/>
    </source>
</evidence>
<keyword evidence="2" id="KW-1185">Reference proteome</keyword>
<dbReference type="GO" id="GO:0045892">
    <property type="term" value="P:negative regulation of DNA-templated transcription"/>
    <property type="evidence" value="ECO:0007669"/>
    <property type="project" value="InterPro"/>
</dbReference>
<dbReference type="GO" id="GO:0003677">
    <property type="term" value="F:DNA binding"/>
    <property type="evidence" value="ECO:0007669"/>
    <property type="project" value="InterPro"/>
</dbReference>
<reference evidence="1 2" key="1">
    <citation type="submission" date="2018-06" db="EMBL/GenBank/DDBJ databases">
        <title>Genomic Encyclopedia of Type Strains, Phase IV (KMG-IV): sequencing the most valuable type-strain genomes for metagenomic binning, comparative biology and taxonomic classification.</title>
        <authorList>
            <person name="Goeker M."/>
        </authorList>
    </citation>
    <scope>NUCLEOTIDE SEQUENCE [LARGE SCALE GENOMIC DNA]</scope>
    <source>
        <strain evidence="1 2">DSM 5</strain>
    </source>
</reference>
<dbReference type="GO" id="GO:0046685">
    <property type="term" value="P:response to arsenic-containing substance"/>
    <property type="evidence" value="ECO:0007669"/>
    <property type="project" value="InterPro"/>
</dbReference>
<gene>
    <name evidence="1" type="ORF">C7437_104171</name>
</gene>
<dbReference type="Gene3D" id="3.40.30.10">
    <property type="entry name" value="Glutaredoxin"/>
    <property type="match status" value="1"/>
</dbReference>
<name>A0A2W7PC59_9BACI</name>
<dbReference type="InterPro" id="IPR010712">
    <property type="entry name" value="Arsenical-R_ArsD"/>
</dbReference>
<dbReference type="RefSeq" id="WP_111439823.1">
    <property type="nucleotide sequence ID" value="NZ_QKZI01000004.1"/>
</dbReference>
<dbReference type="Proteomes" id="UP000248646">
    <property type="component" value="Unassembled WGS sequence"/>
</dbReference>
<evidence type="ECO:0000313" key="1">
    <source>
        <dbReference type="EMBL" id="PZX04659.1"/>
    </source>
</evidence>
<dbReference type="Pfam" id="PF06953">
    <property type="entry name" value="ArsD"/>
    <property type="match status" value="1"/>
</dbReference>
<dbReference type="AlphaFoldDB" id="A0A2W7PC59"/>
<dbReference type="NCBIfam" id="NF033727">
    <property type="entry name" value="chaperon_ArsD"/>
    <property type="match status" value="1"/>
</dbReference>
<dbReference type="OrthoDB" id="9801358at2"/>
<sequence>MNSIKMYDPAMCCSTGVCGPSIDPELLRVSFVFNNLTKRSYSIERFNLSNDPTAFIDNILVNTLLNEKGVDSLPIILLNEEVVISGRYPTNEEFEKWTEISAEELIQKPRIRLSTKVVKL</sequence>
<accession>A0A2W7PC59</accession>
<dbReference type="EMBL" id="QKZI01000004">
    <property type="protein sequence ID" value="PZX04659.1"/>
    <property type="molecule type" value="Genomic_DNA"/>
</dbReference>
<protein>
    <submittedName>
        <fullName evidence="1">Arsenical resistance operon trans-acting repressor ArsD</fullName>
    </submittedName>
</protein>
<organism evidence="1 2">
    <name type="scientific">Psychrobacillus insolitus</name>
    <dbReference type="NCBI Taxonomy" id="1461"/>
    <lineage>
        <taxon>Bacteria</taxon>
        <taxon>Bacillati</taxon>
        <taxon>Bacillota</taxon>
        <taxon>Bacilli</taxon>
        <taxon>Bacillales</taxon>
        <taxon>Bacillaceae</taxon>
        <taxon>Psychrobacillus</taxon>
    </lineage>
</organism>